<evidence type="ECO:0000313" key="1">
    <source>
        <dbReference type="EMBL" id="JAH32026.1"/>
    </source>
</evidence>
<organism evidence="1">
    <name type="scientific">Anguilla anguilla</name>
    <name type="common">European freshwater eel</name>
    <name type="synonym">Muraena anguilla</name>
    <dbReference type="NCBI Taxonomy" id="7936"/>
    <lineage>
        <taxon>Eukaryota</taxon>
        <taxon>Metazoa</taxon>
        <taxon>Chordata</taxon>
        <taxon>Craniata</taxon>
        <taxon>Vertebrata</taxon>
        <taxon>Euteleostomi</taxon>
        <taxon>Actinopterygii</taxon>
        <taxon>Neopterygii</taxon>
        <taxon>Teleostei</taxon>
        <taxon>Anguilliformes</taxon>
        <taxon>Anguillidae</taxon>
        <taxon>Anguilla</taxon>
    </lineage>
</organism>
<protein>
    <submittedName>
        <fullName evidence="1">Uncharacterized protein</fullName>
    </submittedName>
</protein>
<proteinExistence type="predicted"/>
<sequence>MRVKFRRRSVSTARSHQTRASQALFFANSPVCQGKNFSALKIILKNTVRCDKSNGRTRQIN</sequence>
<accession>A0A0E9RS72</accession>
<dbReference type="EMBL" id="GBXM01076551">
    <property type="protein sequence ID" value="JAH32026.1"/>
    <property type="molecule type" value="Transcribed_RNA"/>
</dbReference>
<name>A0A0E9RS72_ANGAN</name>
<reference evidence="1" key="1">
    <citation type="submission" date="2014-11" db="EMBL/GenBank/DDBJ databases">
        <authorList>
            <person name="Amaro Gonzalez C."/>
        </authorList>
    </citation>
    <scope>NUCLEOTIDE SEQUENCE</scope>
</reference>
<dbReference type="AlphaFoldDB" id="A0A0E9RS72"/>
<reference evidence="1" key="2">
    <citation type="journal article" date="2015" name="Fish Shellfish Immunol.">
        <title>Early steps in the European eel (Anguilla anguilla)-Vibrio vulnificus interaction in the gills: Role of the RtxA13 toxin.</title>
        <authorList>
            <person name="Callol A."/>
            <person name="Pajuelo D."/>
            <person name="Ebbesson L."/>
            <person name="Teles M."/>
            <person name="MacKenzie S."/>
            <person name="Amaro C."/>
        </authorList>
    </citation>
    <scope>NUCLEOTIDE SEQUENCE</scope>
</reference>